<dbReference type="RefSeq" id="WP_264010522.1">
    <property type="nucleotide sequence ID" value="NZ_JACKSJ010000004.1"/>
</dbReference>
<proteinExistence type="predicted"/>
<gene>
    <name evidence="2" type="ORF">H7I41_00175</name>
</gene>
<sequence>MRLRRALAATVMLAGSAVGWAPIAQAQPPDAPPEILQGVYTYNEGGQPGADWTVYPSCVPTVGDLREPLWLPVACRLHVIPERQTGSDALMTNGLWTTTRKVSDGLTCPDGSTAPVEQIFSWSGVTLAGTRKSIHGAVCGLQPAMTSTPFTLAFKEPLPLPVDRYPLFCEPGGLRRCF</sequence>
<accession>A0A9X3BKK9</accession>
<dbReference type="AlphaFoldDB" id="A0A9X3BKK9"/>
<feature type="signal peptide" evidence="1">
    <location>
        <begin position="1"/>
        <end position="26"/>
    </location>
</feature>
<keyword evidence="1" id="KW-0732">Signal</keyword>
<evidence type="ECO:0000313" key="2">
    <source>
        <dbReference type="EMBL" id="MCV7168329.1"/>
    </source>
</evidence>
<dbReference type="Proteomes" id="UP001140293">
    <property type="component" value="Unassembled WGS sequence"/>
</dbReference>
<dbReference type="EMBL" id="JACKSJ010000004">
    <property type="protein sequence ID" value="MCV7168329.1"/>
    <property type="molecule type" value="Genomic_DNA"/>
</dbReference>
<evidence type="ECO:0008006" key="4">
    <source>
        <dbReference type="Google" id="ProtNLM"/>
    </source>
</evidence>
<keyword evidence="3" id="KW-1185">Reference proteome</keyword>
<feature type="chain" id="PRO_5040728403" description="Secreted protein" evidence="1">
    <location>
        <begin position="27"/>
        <end position="178"/>
    </location>
</feature>
<reference evidence="2" key="1">
    <citation type="submission" date="2020-07" db="EMBL/GenBank/DDBJ databases">
        <authorList>
            <person name="Pettersson B.M.F."/>
            <person name="Behra P.R.K."/>
            <person name="Ramesh M."/>
            <person name="Das S."/>
            <person name="Dasgupta S."/>
            <person name="Kirsebom L.A."/>
        </authorList>
    </citation>
    <scope>NUCLEOTIDE SEQUENCE</scope>
    <source>
        <strain evidence="2">DSM 44615</strain>
    </source>
</reference>
<protein>
    <recommendedName>
        <fullName evidence="4">Secreted protein</fullName>
    </recommendedName>
</protein>
<organism evidence="2 3">
    <name type="scientific">[Mycobacterium] manitobense</name>
    <dbReference type="NCBI Taxonomy" id="190147"/>
    <lineage>
        <taxon>Bacteria</taxon>
        <taxon>Bacillati</taxon>
        <taxon>Actinomycetota</taxon>
        <taxon>Actinomycetes</taxon>
        <taxon>Mycobacteriales</taxon>
        <taxon>Mycobacteriaceae</taxon>
        <taxon>Mycolicibacterium</taxon>
    </lineage>
</organism>
<evidence type="ECO:0000313" key="3">
    <source>
        <dbReference type="Proteomes" id="UP001140293"/>
    </source>
</evidence>
<reference evidence="2" key="2">
    <citation type="journal article" date="2022" name="BMC Genomics">
        <title>Comparative genome analysis of mycobacteria focusing on tRNA and non-coding RNA.</title>
        <authorList>
            <person name="Behra P.R.K."/>
            <person name="Pettersson B.M.F."/>
            <person name="Ramesh M."/>
            <person name="Das S."/>
            <person name="Dasgupta S."/>
            <person name="Kirsebom L.A."/>
        </authorList>
    </citation>
    <scope>NUCLEOTIDE SEQUENCE</scope>
    <source>
        <strain evidence="2">DSM 44615</strain>
    </source>
</reference>
<evidence type="ECO:0000256" key="1">
    <source>
        <dbReference type="SAM" id="SignalP"/>
    </source>
</evidence>
<comment type="caution">
    <text evidence="2">The sequence shown here is derived from an EMBL/GenBank/DDBJ whole genome shotgun (WGS) entry which is preliminary data.</text>
</comment>
<name>A0A9X3BKK9_9MYCO</name>